<dbReference type="AlphaFoldDB" id="A0A3N0IW82"/>
<feature type="transmembrane region" description="Helical" evidence="5">
    <location>
        <begin position="231"/>
        <end position="249"/>
    </location>
</feature>
<dbReference type="GO" id="GO:0006355">
    <property type="term" value="P:regulation of DNA-templated transcription"/>
    <property type="evidence" value="ECO:0007669"/>
    <property type="project" value="InterPro"/>
</dbReference>
<keyword evidence="3" id="KW-0804">Transcription</keyword>
<evidence type="ECO:0000313" key="8">
    <source>
        <dbReference type="EMBL" id="RNM41259.1"/>
    </source>
</evidence>
<keyword evidence="5" id="KW-0472">Membrane</keyword>
<feature type="transmembrane region" description="Helical" evidence="5">
    <location>
        <begin position="147"/>
        <end position="167"/>
    </location>
</feature>
<dbReference type="GO" id="GO:0003677">
    <property type="term" value="F:DNA binding"/>
    <property type="evidence" value="ECO:0007669"/>
    <property type="project" value="UniProtKB-KW"/>
</dbReference>
<keyword evidence="2" id="KW-0238">DNA-binding</keyword>
<dbReference type="InterPro" id="IPR036388">
    <property type="entry name" value="WH-like_DNA-bd_sf"/>
</dbReference>
<organism evidence="8 10">
    <name type="scientific">Eggerthella sinensis</name>
    <dbReference type="NCBI Taxonomy" id="242230"/>
    <lineage>
        <taxon>Bacteria</taxon>
        <taxon>Bacillati</taxon>
        <taxon>Actinomycetota</taxon>
        <taxon>Coriobacteriia</taxon>
        <taxon>Eggerthellales</taxon>
        <taxon>Eggerthellaceae</taxon>
        <taxon>Eggerthella</taxon>
    </lineage>
</organism>
<evidence type="ECO:0000256" key="3">
    <source>
        <dbReference type="ARBA" id="ARBA00023163"/>
    </source>
</evidence>
<feature type="transmembrane region" description="Helical" evidence="5">
    <location>
        <begin position="391"/>
        <end position="410"/>
    </location>
</feature>
<evidence type="ECO:0000256" key="4">
    <source>
        <dbReference type="SAM" id="MobiDB-lite"/>
    </source>
</evidence>
<dbReference type="SUPFAM" id="SSF46894">
    <property type="entry name" value="C-terminal effector domain of the bipartite response regulators"/>
    <property type="match status" value="1"/>
</dbReference>
<dbReference type="InterPro" id="IPR000792">
    <property type="entry name" value="Tscrpt_reg_LuxR_C"/>
</dbReference>
<keyword evidence="5" id="KW-0812">Transmembrane</keyword>
<feature type="transmembrane region" description="Helical" evidence="5">
    <location>
        <begin position="279"/>
        <end position="297"/>
    </location>
</feature>
<evidence type="ECO:0000256" key="1">
    <source>
        <dbReference type="ARBA" id="ARBA00023015"/>
    </source>
</evidence>
<dbReference type="PANTHER" id="PTHR44688:SF16">
    <property type="entry name" value="DNA-BINDING TRANSCRIPTIONAL ACTIVATOR DEVR_DOSR"/>
    <property type="match status" value="1"/>
</dbReference>
<dbReference type="SMART" id="SM00421">
    <property type="entry name" value="HTH_LUXR"/>
    <property type="match status" value="1"/>
</dbReference>
<evidence type="ECO:0000259" key="6">
    <source>
        <dbReference type="PROSITE" id="PS50043"/>
    </source>
</evidence>
<dbReference type="EMBL" id="PPTT01000002">
    <property type="protein sequence ID" value="RDB71493.1"/>
    <property type="molecule type" value="Genomic_DNA"/>
</dbReference>
<gene>
    <name evidence="7" type="ORF">C1876_01715</name>
    <name evidence="8" type="ORF">DMP09_10565</name>
</gene>
<dbReference type="SUPFAM" id="SSF103473">
    <property type="entry name" value="MFS general substrate transporter"/>
    <property type="match status" value="1"/>
</dbReference>
<dbReference type="PROSITE" id="PS50043">
    <property type="entry name" value="HTH_LUXR_2"/>
    <property type="match status" value="1"/>
</dbReference>
<keyword evidence="5" id="KW-1133">Transmembrane helix</keyword>
<feature type="transmembrane region" description="Helical" evidence="5">
    <location>
        <begin position="337"/>
        <end position="355"/>
    </location>
</feature>
<proteinExistence type="predicted"/>
<keyword evidence="9" id="KW-1185">Reference proteome</keyword>
<evidence type="ECO:0000313" key="9">
    <source>
        <dbReference type="Proteomes" id="UP000253817"/>
    </source>
</evidence>
<comment type="caution">
    <text evidence="8">The sequence shown here is derived from an EMBL/GenBank/DDBJ whole genome shotgun (WGS) entry which is preliminary data.</text>
</comment>
<dbReference type="EMBL" id="QICC01000043">
    <property type="protein sequence ID" value="RNM41259.1"/>
    <property type="molecule type" value="Genomic_DNA"/>
</dbReference>
<dbReference type="Proteomes" id="UP000270112">
    <property type="component" value="Unassembled WGS sequence"/>
</dbReference>
<dbReference type="Gene3D" id="1.10.10.10">
    <property type="entry name" value="Winged helix-like DNA-binding domain superfamily/Winged helix DNA-binding domain"/>
    <property type="match status" value="1"/>
</dbReference>
<dbReference type="PANTHER" id="PTHR44688">
    <property type="entry name" value="DNA-BINDING TRANSCRIPTIONAL ACTIVATOR DEVR_DOSR"/>
    <property type="match status" value="1"/>
</dbReference>
<feature type="transmembrane region" description="Helical" evidence="5">
    <location>
        <begin position="430"/>
        <end position="448"/>
    </location>
</feature>
<evidence type="ECO:0000256" key="2">
    <source>
        <dbReference type="ARBA" id="ARBA00023125"/>
    </source>
</evidence>
<dbReference type="InterPro" id="IPR036259">
    <property type="entry name" value="MFS_trans_sf"/>
</dbReference>
<dbReference type="PRINTS" id="PR00038">
    <property type="entry name" value="HTHLUXR"/>
</dbReference>
<name>A0A3N0IW82_9ACTN</name>
<dbReference type="Pfam" id="PF00196">
    <property type="entry name" value="GerE"/>
    <property type="match status" value="1"/>
</dbReference>
<reference evidence="7 9" key="1">
    <citation type="journal article" date="2018" name="Elife">
        <title>Discovery and characterization of a prevalent human gut bacterial enzyme sufficient for the inactivation of a family of plant toxins.</title>
        <authorList>
            <person name="Koppel N."/>
            <person name="Bisanz J.E."/>
            <person name="Pandelia M.E."/>
            <person name="Turnbaugh P.J."/>
            <person name="Balskus E.P."/>
        </authorList>
    </citation>
    <scope>NUCLEOTIDE SEQUENCE [LARGE SCALE GENOMIC DNA]</scope>
    <source>
        <strain evidence="7 9">DSM 16107</strain>
    </source>
</reference>
<reference evidence="8" key="3">
    <citation type="journal article" date="2019" name="Microbiol. Resour. Announc.">
        <title>Draft Genome Sequences of Type Strains of Gordonibacter faecihominis, Paraeggerthella hongkongensis, Parvibacter caecicola,Slackia equolifaciens, Slackia faecicanis, and Slackia isoflavoniconvertens.</title>
        <authorList>
            <person name="Danylec N."/>
            <person name="Stoll D.A."/>
            <person name="Dotsch A."/>
            <person name="Huch M."/>
        </authorList>
    </citation>
    <scope>NUCLEOTIDE SEQUENCE</scope>
    <source>
        <strain evidence="8">DSM 16107</strain>
    </source>
</reference>
<dbReference type="CDD" id="cd06170">
    <property type="entry name" value="LuxR_C_like"/>
    <property type="match status" value="1"/>
</dbReference>
<evidence type="ECO:0000256" key="5">
    <source>
        <dbReference type="SAM" id="Phobius"/>
    </source>
</evidence>
<feature type="transmembrane region" description="Helical" evidence="5">
    <location>
        <begin position="115"/>
        <end position="135"/>
    </location>
</feature>
<feature type="transmembrane region" description="Helical" evidence="5">
    <location>
        <begin position="80"/>
        <end position="103"/>
    </location>
</feature>
<dbReference type="InterPro" id="IPR016032">
    <property type="entry name" value="Sig_transdc_resp-reg_C-effctor"/>
</dbReference>
<feature type="domain" description="HTH luxR-type" evidence="6">
    <location>
        <begin position="473"/>
        <end position="538"/>
    </location>
</feature>
<keyword evidence="1" id="KW-0805">Transcription regulation</keyword>
<reference evidence="10" key="2">
    <citation type="submission" date="2018-05" db="EMBL/GenBank/DDBJ databases">
        <title>Genome Sequencing of selected type strains of the family Eggerthellaceae.</title>
        <authorList>
            <person name="Danylec N."/>
            <person name="Stoll D.A."/>
            <person name="Doetsch A."/>
            <person name="Huch M."/>
        </authorList>
    </citation>
    <scope>NUCLEOTIDE SEQUENCE [LARGE SCALE GENOMIC DNA]</scope>
    <source>
        <strain evidence="10">DSM 16107</strain>
    </source>
</reference>
<feature type="transmembrane region" description="Helical" evidence="5">
    <location>
        <begin position="309"/>
        <end position="328"/>
    </location>
</feature>
<accession>A0A3N0IW82</accession>
<dbReference type="Proteomes" id="UP000253817">
    <property type="component" value="Unassembled WGS sequence"/>
</dbReference>
<sequence length="546" mass="59861">MSFPPVIDAGTCPQCCTERPAMRSHGAGVSPRKGSHGSGEFRKRPARASTFSRRERASHRNFAYNKRSGGDMAHTRKAQLFLVGIGFASFLAMNSFSLWGFSFLPQSVFGENAQAHWSTPLYVSNIVAFFGYFLGTTRFPHLFNRAPFVEAVLLMSAGMIFLLGYFLTWSLPMLSASGVLVGLGTTCCFISWEKVLSLSVLREAKKQIILGSVLSLLPFGLFFAFGQSGLLFTVSVLVFCNLVLLFVALRFRGDDPAELDPLEAPAAYRNVRGQFWKPLLCIIMIGIVSPVLGSVAFTGELAFLDNCVIVFSANLLSAAVLAIVWLALDRATTISKAYVVLFPVLITAFLLFPFVPERYRVLILFVGSFGFTLFSIVMMMSCISIAREKRISLVFVYSLFAGVTYVSRLIGEGLATLIGASSLSQETQIVTSVFVLLYGCSLVMFILVRKNASAKSSAAQPAGVDVLQQACAQLSQERGLSQRQTEVLDLLVHGYDVPSIAKKLFISENTVRTHTKKVYALLDVHSKQEIVDLVNERTVAPEEDAL</sequence>
<evidence type="ECO:0000313" key="7">
    <source>
        <dbReference type="EMBL" id="RDB71493.1"/>
    </source>
</evidence>
<feature type="region of interest" description="Disordered" evidence="4">
    <location>
        <begin position="21"/>
        <end position="54"/>
    </location>
</feature>
<protein>
    <submittedName>
        <fullName evidence="8">LuxR family transcriptional regulator</fullName>
    </submittedName>
</protein>
<feature type="transmembrane region" description="Helical" evidence="5">
    <location>
        <begin position="173"/>
        <end position="196"/>
    </location>
</feature>
<feature type="transmembrane region" description="Helical" evidence="5">
    <location>
        <begin position="208"/>
        <end position="225"/>
    </location>
</feature>
<feature type="transmembrane region" description="Helical" evidence="5">
    <location>
        <begin position="361"/>
        <end position="379"/>
    </location>
</feature>
<evidence type="ECO:0000313" key="10">
    <source>
        <dbReference type="Proteomes" id="UP000270112"/>
    </source>
</evidence>